<dbReference type="AlphaFoldDB" id="A0A7J8P6H1"/>
<protein>
    <submittedName>
        <fullName evidence="1">Uncharacterized protein</fullName>
    </submittedName>
</protein>
<evidence type="ECO:0000313" key="1">
    <source>
        <dbReference type="EMBL" id="MBA0584851.1"/>
    </source>
</evidence>
<organism evidence="1 2">
    <name type="scientific">Gossypium raimondii</name>
    <name type="common">Peruvian cotton</name>
    <name type="synonym">Gossypium klotzschianum subsp. raimondii</name>
    <dbReference type="NCBI Taxonomy" id="29730"/>
    <lineage>
        <taxon>Eukaryota</taxon>
        <taxon>Viridiplantae</taxon>
        <taxon>Streptophyta</taxon>
        <taxon>Embryophyta</taxon>
        <taxon>Tracheophyta</taxon>
        <taxon>Spermatophyta</taxon>
        <taxon>Magnoliopsida</taxon>
        <taxon>eudicotyledons</taxon>
        <taxon>Gunneridae</taxon>
        <taxon>Pentapetalae</taxon>
        <taxon>rosids</taxon>
        <taxon>malvids</taxon>
        <taxon>Malvales</taxon>
        <taxon>Malvaceae</taxon>
        <taxon>Malvoideae</taxon>
        <taxon>Gossypium</taxon>
    </lineage>
</organism>
<comment type="caution">
    <text evidence="1">The sequence shown here is derived from an EMBL/GenBank/DDBJ whole genome shotgun (WGS) entry which is preliminary data.</text>
</comment>
<name>A0A7J8P6H1_GOSRA</name>
<proteinExistence type="predicted"/>
<accession>A0A7J8P6H1</accession>
<sequence>MGVPRAAEMMAGGCQVVIRVEFFCILLSAKTFVLAWHGLPVMAYHFLLCFSQIDFVARSTVKVLEKPDLLDPRQLQASLKDQFSRVTNIIQKP</sequence>
<dbReference type="EMBL" id="JABEZZ010000004">
    <property type="protein sequence ID" value="MBA0584851.1"/>
    <property type="molecule type" value="Genomic_DNA"/>
</dbReference>
<evidence type="ECO:0000313" key="2">
    <source>
        <dbReference type="Proteomes" id="UP000593578"/>
    </source>
</evidence>
<dbReference type="Proteomes" id="UP000593578">
    <property type="component" value="Unassembled WGS sequence"/>
</dbReference>
<gene>
    <name evidence="1" type="ORF">Gorai_015646</name>
</gene>
<reference evidence="1 2" key="1">
    <citation type="journal article" date="2019" name="Genome Biol. Evol.">
        <title>Insights into the evolution of the New World diploid cottons (Gossypium, subgenus Houzingenia) based on genome sequencing.</title>
        <authorList>
            <person name="Grover C.E."/>
            <person name="Arick M.A. 2nd"/>
            <person name="Thrash A."/>
            <person name="Conover J.L."/>
            <person name="Sanders W.S."/>
            <person name="Peterson D.G."/>
            <person name="Frelichowski J.E."/>
            <person name="Scheffler J.A."/>
            <person name="Scheffler B.E."/>
            <person name="Wendel J.F."/>
        </authorList>
    </citation>
    <scope>NUCLEOTIDE SEQUENCE [LARGE SCALE GENOMIC DNA]</scope>
    <source>
        <strain evidence="1">8</strain>
        <tissue evidence="1">Leaf</tissue>
    </source>
</reference>